<gene>
    <name evidence="1" type="ORF">AVDCRST_MAG29-1869</name>
</gene>
<proteinExistence type="predicted"/>
<reference evidence="1" key="1">
    <citation type="submission" date="2020-02" db="EMBL/GenBank/DDBJ databases">
        <authorList>
            <person name="Meier V. D."/>
        </authorList>
    </citation>
    <scope>NUCLEOTIDE SEQUENCE</scope>
    <source>
        <strain evidence="1">AVDCRST_MAG29</strain>
    </source>
</reference>
<accession>A0A6J4LZA0</accession>
<protein>
    <submittedName>
        <fullName evidence="1">Uncharacterized protein</fullName>
    </submittedName>
</protein>
<sequence>APPSPDPVPAHGAVEAPVRTSAGQRLHAVGLQPAASVGLPPDSPAWRVTAGHL</sequence>
<name>A0A6J4LZA0_9ACTN</name>
<organism evidence="1">
    <name type="scientific">uncultured Nocardioidaceae bacterium</name>
    <dbReference type="NCBI Taxonomy" id="253824"/>
    <lineage>
        <taxon>Bacteria</taxon>
        <taxon>Bacillati</taxon>
        <taxon>Actinomycetota</taxon>
        <taxon>Actinomycetes</taxon>
        <taxon>Propionibacteriales</taxon>
        <taxon>Nocardioidaceae</taxon>
        <taxon>environmental samples</taxon>
    </lineage>
</organism>
<feature type="non-terminal residue" evidence="1">
    <location>
        <position position="1"/>
    </location>
</feature>
<feature type="non-terminal residue" evidence="1">
    <location>
        <position position="53"/>
    </location>
</feature>
<dbReference type="EMBL" id="CADCUG010000117">
    <property type="protein sequence ID" value="CAA9345834.1"/>
    <property type="molecule type" value="Genomic_DNA"/>
</dbReference>
<evidence type="ECO:0000313" key="1">
    <source>
        <dbReference type="EMBL" id="CAA9345834.1"/>
    </source>
</evidence>
<dbReference type="AlphaFoldDB" id="A0A6J4LZA0"/>